<proteinExistence type="predicted"/>
<sequence>MRIAAVIPAFNEEYNIAAVVEGVRPFVAATVVIDDGSADNTAGAARAAGAIVLCHESNVGKGAALKTGFRYLMDSGYDGAVTIDADGQHDPAEIPLFIAAAEQGYDMVIGNRMSNVSTMPFIRRFANHASSLLISLFLGQNVRDSQNGFRYYKLTSVLSLPLKANKYDLETEIIFKEGRAGYRIGWVPTRTIYRTEARSKINSLTDTLRFIGVLVRYGLFRW</sequence>
<evidence type="ECO:0000313" key="3">
    <source>
        <dbReference type="Proteomes" id="UP000266328"/>
    </source>
</evidence>
<dbReference type="InterPro" id="IPR050256">
    <property type="entry name" value="Glycosyltransferase_2"/>
</dbReference>
<reference evidence="2 3" key="1">
    <citation type="submission" date="2018-09" db="EMBL/GenBank/DDBJ databases">
        <title>Discovery and Ecogenomic Context for Candidatus Cryosericales, a Global Caldiserica Order Active in Thawing Permafrost.</title>
        <authorList>
            <person name="Martinez M.A."/>
            <person name="Woodcroft B.J."/>
            <person name="Ignacio Espinoza J.C."/>
            <person name="Zayed A."/>
            <person name="Singleton C.M."/>
            <person name="Boyd J."/>
            <person name="Li Y.-F."/>
            <person name="Purvine S."/>
            <person name="Maughan H."/>
            <person name="Hodgkins S.B."/>
            <person name="Anderson D."/>
            <person name="Sederholm M."/>
            <person name="Temperton B."/>
            <person name="Saleska S.R."/>
            <person name="Tyson G.W."/>
            <person name="Rich V.I."/>
        </authorList>
    </citation>
    <scope>NUCLEOTIDE SEQUENCE [LARGE SCALE GENOMIC DNA]</scope>
    <source>
        <strain evidence="2 3">SMC7</strain>
    </source>
</reference>
<dbReference type="PANTHER" id="PTHR48090">
    <property type="entry name" value="UNDECAPRENYL-PHOSPHATE 4-DEOXY-4-FORMAMIDO-L-ARABINOSE TRANSFERASE-RELATED"/>
    <property type="match status" value="1"/>
</dbReference>
<keyword evidence="2" id="KW-0808">Transferase</keyword>
<dbReference type="CDD" id="cd04179">
    <property type="entry name" value="DPM_DPG-synthase_like"/>
    <property type="match status" value="1"/>
</dbReference>
<dbReference type="OrthoDB" id="9810303at2"/>
<dbReference type="SUPFAM" id="SSF53448">
    <property type="entry name" value="Nucleotide-diphospho-sugar transferases"/>
    <property type="match status" value="1"/>
</dbReference>
<dbReference type="AlphaFoldDB" id="A0A398CUA8"/>
<evidence type="ECO:0000259" key="1">
    <source>
        <dbReference type="Pfam" id="PF00535"/>
    </source>
</evidence>
<dbReference type="Pfam" id="PF00535">
    <property type="entry name" value="Glycos_transf_2"/>
    <property type="match status" value="1"/>
</dbReference>
<dbReference type="Gene3D" id="3.90.550.10">
    <property type="entry name" value="Spore Coat Polysaccharide Biosynthesis Protein SpsA, Chain A"/>
    <property type="match status" value="1"/>
</dbReference>
<comment type="caution">
    <text evidence="2">The sequence shown here is derived from an EMBL/GenBank/DDBJ whole genome shotgun (WGS) entry which is preliminary data.</text>
</comment>
<protein>
    <submittedName>
        <fullName evidence="2">Glycosyltransferase family 2 protein</fullName>
    </submittedName>
</protein>
<accession>A0A398CUA8</accession>
<dbReference type="PANTHER" id="PTHR48090:SF7">
    <property type="entry name" value="RFBJ PROTEIN"/>
    <property type="match status" value="1"/>
</dbReference>
<feature type="domain" description="Glycosyltransferase 2-like" evidence="1">
    <location>
        <begin position="6"/>
        <end position="146"/>
    </location>
</feature>
<gene>
    <name evidence="2" type="ORF">SMC7_03860</name>
</gene>
<dbReference type="GO" id="GO:0016740">
    <property type="term" value="F:transferase activity"/>
    <property type="evidence" value="ECO:0007669"/>
    <property type="project" value="UniProtKB-KW"/>
</dbReference>
<dbReference type="InterPro" id="IPR029044">
    <property type="entry name" value="Nucleotide-diphossugar_trans"/>
</dbReference>
<dbReference type="RefSeq" id="WP_119089043.1">
    <property type="nucleotide sequence ID" value="NZ_QXIS01000022.1"/>
</dbReference>
<name>A0A398CUA8_9BACT</name>
<dbReference type="Proteomes" id="UP000266328">
    <property type="component" value="Unassembled WGS sequence"/>
</dbReference>
<keyword evidence="3" id="KW-1185">Reference proteome</keyword>
<evidence type="ECO:0000313" key="2">
    <source>
        <dbReference type="EMBL" id="RIE06153.1"/>
    </source>
</evidence>
<organism evidence="2 3">
    <name type="scientific">Candidatus Cryosericum terrychapinii</name>
    <dbReference type="NCBI Taxonomy" id="2290919"/>
    <lineage>
        <taxon>Bacteria</taxon>
        <taxon>Pseudomonadati</taxon>
        <taxon>Caldisericota/Cryosericota group</taxon>
        <taxon>Candidatus Cryosericota</taxon>
        <taxon>Candidatus Cryosericia</taxon>
        <taxon>Candidatus Cryosericales</taxon>
        <taxon>Candidatus Cryosericaceae</taxon>
        <taxon>Candidatus Cryosericum</taxon>
    </lineage>
</organism>
<dbReference type="InterPro" id="IPR001173">
    <property type="entry name" value="Glyco_trans_2-like"/>
</dbReference>
<dbReference type="EMBL" id="QXIS01000022">
    <property type="protein sequence ID" value="RIE06153.1"/>
    <property type="molecule type" value="Genomic_DNA"/>
</dbReference>